<evidence type="ECO:0000313" key="3">
    <source>
        <dbReference type="EMBL" id="KAH7238672.1"/>
    </source>
</evidence>
<dbReference type="EMBL" id="JAGPXF010000006">
    <property type="protein sequence ID" value="KAH7238672.1"/>
    <property type="molecule type" value="Genomic_DNA"/>
</dbReference>
<dbReference type="GO" id="GO:0003700">
    <property type="term" value="F:DNA-binding transcription factor activity"/>
    <property type="evidence" value="ECO:0007669"/>
    <property type="project" value="InterPro"/>
</dbReference>
<name>A0A8K0W9N0_9HYPO</name>
<dbReference type="InterPro" id="IPR004827">
    <property type="entry name" value="bZIP"/>
</dbReference>
<sequence>MLEAPQTAPESLPVKKRPQEIEEIDEDRGKKRSRGRPRLDTKDETAQDRRRTQIRLAQRAYRNRKDTAITSLEDKVKDLEDANENMSKEFMNFFDFVLSQGMLEGAPEVARRLNDTTRKFLSLTRKSAEDSSRDDSNESQIPTQDQDQSEARPSKRRMAGSGSGSGSGSDTSRSASDEFTIPNPPANSAAHGKPQATPQRMDGSIRQQATPPLSLPYEIITMPTTDNASFPVYDTQTPVMLDQNPFLQSPFPRVPSPSSYASQERSFGRRLQRATLEAGLRLVSMANPPPHRYAEVFGFCLLFEPRESIIRRMSSTLTKVSQESMFFWKFPFTNLGGAGTFFPNNGEADAFPTLGANGRAMPLGNQGLAEPMKPPEMTGFSMGPFDEDTEAIKGDRIDTRMRMMYKGFEGDFFDADEVEVYLRQRGIVIPANVDFIDAEIDVGSFNNSSQFPGLSASSNGFFGSQQVPASNQGHYIPPQQQHASDDPNMWQSTIPTTLVNTTSSIPSATLMAPPLGPDLGGLAQPVSSTSYGQYSTGMAPFVDTSYFPRDWETDSSWMKTKVTIDVNRLVAEMTSTSVCLGRTPGVRPGDIDKAVRSAIILTQS</sequence>
<dbReference type="Proteomes" id="UP000813427">
    <property type="component" value="Unassembled WGS sequence"/>
</dbReference>
<feature type="compositionally biased region" description="Basic and acidic residues" evidence="1">
    <location>
        <begin position="126"/>
        <end position="136"/>
    </location>
</feature>
<keyword evidence="4" id="KW-1185">Reference proteome</keyword>
<evidence type="ECO:0000259" key="2">
    <source>
        <dbReference type="Pfam" id="PF00170"/>
    </source>
</evidence>
<feature type="region of interest" description="Disordered" evidence="1">
    <location>
        <begin position="1"/>
        <end position="65"/>
    </location>
</feature>
<dbReference type="AlphaFoldDB" id="A0A8K0W9N0"/>
<dbReference type="CDD" id="cd14688">
    <property type="entry name" value="bZIP_YAP"/>
    <property type="match status" value="1"/>
</dbReference>
<reference evidence="3" key="1">
    <citation type="journal article" date="2021" name="Nat. Commun.">
        <title>Genetic determinants of endophytism in the Arabidopsis root mycobiome.</title>
        <authorList>
            <person name="Mesny F."/>
            <person name="Miyauchi S."/>
            <person name="Thiergart T."/>
            <person name="Pickel B."/>
            <person name="Atanasova L."/>
            <person name="Karlsson M."/>
            <person name="Huettel B."/>
            <person name="Barry K.W."/>
            <person name="Haridas S."/>
            <person name="Chen C."/>
            <person name="Bauer D."/>
            <person name="Andreopoulos W."/>
            <person name="Pangilinan J."/>
            <person name="LaButti K."/>
            <person name="Riley R."/>
            <person name="Lipzen A."/>
            <person name="Clum A."/>
            <person name="Drula E."/>
            <person name="Henrissat B."/>
            <person name="Kohler A."/>
            <person name="Grigoriev I.V."/>
            <person name="Martin F.M."/>
            <person name="Hacquard S."/>
        </authorList>
    </citation>
    <scope>NUCLEOTIDE SEQUENCE</scope>
    <source>
        <strain evidence="3">MPI-SDFR-AT-0068</strain>
    </source>
</reference>
<evidence type="ECO:0000313" key="4">
    <source>
        <dbReference type="Proteomes" id="UP000813427"/>
    </source>
</evidence>
<dbReference type="PANTHER" id="PTHR40618:SF1">
    <property type="entry name" value="B-ZIP TRANSCRIPTION FACTOR (EUROFUNG)"/>
    <property type="match status" value="1"/>
</dbReference>
<feature type="compositionally biased region" description="Basic and acidic residues" evidence="1">
    <location>
        <begin position="37"/>
        <end position="51"/>
    </location>
</feature>
<dbReference type="PANTHER" id="PTHR40618">
    <property type="entry name" value="B-ZIP TRANSCRIPTION FACTOR (EUROFUNG)-RELATED"/>
    <property type="match status" value="1"/>
</dbReference>
<dbReference type="OrthoDB" id="3555317at2759"/>
<dbReference type="InterPro" id="IPR046347">
    <property type="entry name" value="bZIP_sf"/>
</dbReference>
<dbReference type="SUPFAM" id="SSF57959">
    <property type="entry name" value="Leucine zipper domain"/>
    <property type="match status" value="1"/>
</dbReference>
<evidence type="ECO:0000256" key="1">
    <source>
        <dbReference type="SAM" id="MobiDB-lite"/>
    </source>
</evidence>
<dbReference type="Gene3D" id="1.20.5.170">
    <property type="match status" value="1"/>
</dbReference>
<feature type="domain" description="BZIP" evidence="2">
    <location>
        <begin position="48"/>
        <end position="90"/>
    </location>
</feature>
<protein>
    <recommendedName>
        <fullName evidence="2">BZIP domain-containing protein</fullName>
    </recommendedName>
</protein>
<feature type="region of interest" description="Disordered" evidence="1">
    <location>
        <begin position="124"/>
        <end position="207"/>
    </location>
</feature>
<gene>
    <name evidence="3" type="ORF">BKA59DRAFT_255122</name>
</gene>
<comment type="caution">
    <text evidence="3">The sequence shown here is derived from an EMBL/GenBank/DDBJ whole genome shotgun (WGS) entry which is preliminary data.</text>
</comment>
<dbReference type="Pfam" id="PF00170">
    <property type="entry name" value="bZIP_1"/>
    <property type="match status" value="1"/>
</dbReference>
<accession>A0A8K0W9N0</accession>
<proteinExistence type="predicted"/>
<organism evidence="3 4">
    <name type="scientific">Fusarium tricinctum</name>
    <dbReference type="NCBI Taxonomy" id="61284"/>
    <lineage>
        <taxon>Eukaryota</taxon>
        <taxon>Fungi</taxon>
        <taxon>Dikarya</taxon>
        <taxon>Ascomycota</taxon>
        <taxon>Pezizomycotina</taxon>
        <taxon>Sordariomycetes</taxon>
        <taxon>Hypocreomycetidae</taxon>
        <taxon>Hypocreales</taxon>
        <taxon>Nectriaceae</taxon>
        <taxon>Fusarium</taxon>
        <taxon>Fusarium tricinctum species complex</taxon>
    </lineage>
</organism>